<evidence type="ECO:0000313" key="1">
    <source>
        <dbReference type="EMBL" id="WVX84441.1"/>
    </source>
</evidence>
<dbReference type="Pfam" id="PF19991">
    <property type="entry name" value="HMA_2"/>
    <property type="match status" value="1"/>
</dbReference>
<organism evidence="1 2">
    <name type="scientific">Niallia oryzisoli</name>
    <dbReference type="NCBI Taxonomy" id="1737571"/>
    <lineage>
        <taxon>Bacteria</taxon>
        <taxon>Bacillati</taxon>
        <taxon>Bacillota</taxon>
        <taxon>Bacilli</taxon>
        <taxon>Bacillales</taxon>
        <taxon>Bacillaceae</taxon>
        <taxon>Niallia</taxon>
    </lineage>
</organism>
<name>A0ABZ2CPZ2_9BACI</name>
<keyword evidence="2" id="KW-1185">Reference proteome</keyword>
<protein>
    <submittedName>
        <fullName evidence="1">Metal ABC transporter ATPase</fullName>
    </submittedName>
</protein>
<sequence length="97" mass="11590">MKDYILLNYIKQKLVKYDIKIVHFIPGRIRLQSLQWRTNKTLMETVIKELQAQSMIFSVQPTFITGSLVITYDTSYITNLQELDSWFRVLDQVYLLK</sequence>
<evidence type="ECO:0000313" key="2">
    <source>
        <dbReference type="Proteomes" id="UP001357223"/>
    </source>
</evidence>
<dbReference type="Proteomes" id="UP001357223">
    <property type="component" value="Chromosome"/>
</dbReference>
<reference evidence="1 2" key="1">
    <citation type="submission" date="2023-10" db="EMBL/GenBank/DDBJ databases">
        <title>Niallia locisalis sp.nov. isolated from a salt pond sample.</title>
        <authorList>
            <person name="Li X.-J."/>
            <person name="Dong L."/>
        </authorList>
    </citation>
    <scope>NUCLEOTIDE SEQUENCE [LARGE SCALE GENOMIC DNA]</scope>
    <source>
        <strain evidence="1 2">DSM 29761</strain>
    </source>
</reference>
<dbReference type="RefSeq" id="WP_338453315.1">
    <property type="nucleotide sequence ID" value="NZ_CP137640.1"/>
</dbReference>
<accession>A0ABZ2CPZ2</accession>
<proteinExistence type="predicted"/>
<gene>
    <name evidence="1" type="ORF">R4Z09_20025</name>
</gene>
<dbReference type="EMBL" id="CP137640">
    <property type="protein sequence ID" value="WVX84441.1"/>
    <property type="molecule type" value="Genomic_DNA"/>
</dbReference>